<dbReference type="EMBL" id="CP021082">
    <property type="protein sequence ID" value="ASN82576.1"/>
    <property type="molecule type" value="Genomic_DNA"/>
</dbReference>
<evidence type="ECO:0000313" key="2">
    <source>
        <dbReference type="EMBL" id="ASN82576.1"/>
    </source>
</evidence>
<keyword evidence="3" id="KW-1185">Reference proteome</keyword>
<dbReference type="RefSeq" id="WP_027463693.1">
    <property type="nucleotide sequence ID" value="NZ_CP021082.1"/>
</dbReference>
<evidence type="ECO:0000256" key="1">
    <source>
        <dbReference type="SAM" id="SignalP"/>
    </source>
</evidence>
<name>A0A221T128_9DEIO</name>
<feature type="signal peptide" evidence="1">
    <location>
        <begin position="1"/>
        <end position="22"/>
    </location>
</feature>
<protein>
    <submittedName>
        <fullName evidence="2">Uncharacterized protein</fullName>
    </submittedName>
</protein>
<keyword evidence="1" id="KW-0732">Signal</keyword>
<proteinExistence type="predicted"/>
<reference evidence="2 3" key="1">
    <citation type="submission" date="2017-05" db="EMBL/GenBank/DDBJ databases">
        <title>The complete genome sequence of Deinococcus ficus isolated from the rhizosphere of the Ficus religiosa L. in Taiwan.</title>
        <authorList>
            <person name="Wu K.-M."/>
            <person name="Liao T.-L."/>
            <person name="Liu Y.-M."/>
            <person name="Young C.-C."/>
            <person name="Tsai S.-F."/>
        </authorList>
    </citation>
    <scope>NUCLEOTIDE SEQUENCE [LARGE SCALE GENOMIC DNA]</scope>
    <source>
        <strain evidence="2 3">CC-FR2-10</strain>
        <plasmid evidence="3">pdfi1</plasmid>
    </source>
</reference>
<organism evidence="2 3">
    <name type="scientific">Deinococcus ficus</name>
    <dbReference type="NCBI Taxonomy" id="317577"/>
    <lineage>
        <taxon>Bacteria</taxon>
        <taxon>Thermotogati</taxon>
        <taxon>Deinococcota</taxon>
        <taxon>Deinococci</taxon>
        <taxon>Deinococcales</taxon>
        <taxon>Deinococcaceae</taxon>
        <taxon>Deinococcus</taxon>
    </lineage>
</organism>
<dbReference type="AlphaFoldDB" id="A0A221T128"/>
<geneLocation type="plasmid" evidence="3">
    <name>pdfi1</name>
</geneLocation>
<dbReference type="KEGG" id="dfc:DFI_15485"/>
<evidence type="ECO:0000313" key="3">
    <source>
        <dbReference type="Proteomes" id="UP000259030"/>
    </source>
</evidence>
<sequence>MTTRYSTRLMLFGALLLSSVLAQGDASLSARIAAMAGHHLTFAQTQERLQTLGTMLDGAGYGPVRTRNVGDGTTVSRWYHAGGRHTALAFAGQAAEDNDVEVAELDGFVSMNEMIPTP</sequence>
<accession>A0A221T128</accession>
<dbReference type="Proteomes" id="UP000259030">
    <property type="component" value="Plasmid pDFI1"/>
</dbReference>
<keyword evidence="2" id="KW-0614">Plasmid</keyword>
<gene>
    <name evidence="2" type="ORF">DFI_15485</name>
</gene>
<feature type="chain" id="PRO_5011313747" evidence="1">
    <location>
        <begin position="23"/>
        <end position="118"/>
    </location>
</feature>